<gene>
    <name evidence="1" type="ORF">A0J61_11720</name>
</gene>
<dbReference type="EMBL" id="LUGH01002383">
    <property type="protein sequence ID" value="OBZ80232.1"/>
    <property type="molecule type" value="Genomic_DNA"/>
</dbReference>
<feature type="non-terminal residue" evidence="1">
    <location>
        <position position="103"/>
    </location>
</feature>
<accession>A0A1C7MTR5</accession>
<name>A0A1C7MTR5_9FUNG</name>
<dbReference type="InParanoid" id="A0A1C7MTR5"/>
<organism evidence="1 2">
    <name type="scientific">Choanephora cucurbitarum</name>
    <dbReference type="NCBI Taxonomy" id="101091"/>
    <lineage>
        <taxon>Eukaryota</taxon>
        <taxon>Fungi</taxon>
        <taxon>Fungi incertae sedis</taxon>
        <taxon>Mucoromycota</taxon>
        <taxon>Mucoromycotina</taxon>
        <taxon>Mucoromycetes</taxon>
        <taxon>Mucorales</taxon>
        <taxon>Mucorineae</taxon>
        <taxon>Choanephoraceae</taxon>
        <taxon>Choanephoroideae</taxon>
        <taxon>Choanephora</taxon>
    </lineage>
</organism>
<evidence type="ECO:0000313" key="2">
    <source>
        <dbReference type="Proteomes" id="UP000093000"/>
    </source>
</evidence>
<keyword evidence="2" id="KW-1185">Reference proteome</keyword>
<sequence length="103" mass="11867">MTKAPNIFADNDKKNIQLQADGSQMSVRYVNEEGKKKALDFIDSKMIESEKWTAFNTYKLTHMTNRSSNRVEGSHSSLKKFVRSSSGIIVFTTEKIDQLYKQR</sequence>
<proteinExistence type="predicted"/>
<dbReference type="AlphaFoldDB" id="A0A1C7MTR5"/>
<reference evidence="1 2" key="1">
    <citation type="submission" date="2016-03" db="EMBL/GenBank/DDBJ databases">
        <title>Choanephora cucurbitarum.</title>
        <authorList>
            <person name="Min B."/>
            <person name="Park H."/>
            <person name="Park J.-H."/>
            <person name="Shin H.-D."/>
            <person name="Choi I.-G."/>
        </authorList>
    </citation>
    <scope>NUCLEOTIDE SEQUENCE [LARGE SCALE GENOMIC DNA]</scope>
    <source>
        <strain evidence="1 2">KUS-F28377</strain>
    </source>
</reference>
<comment type="caution">
    <text evidence="1">The sequence shown here is derived from an EMBL/GenBank/DDBJ whole genome shotgun (WGS) entry which is preliminary data.</text>
</comment>
<dbReference type="OrthoDB" id="2379842at2759"/>
<protein>
    <submittedName>
        <fullName evidence="1">Uncharacterized protein</fullName>
    </submittedName>
</protein>
<evidence type="ECO:0000313" key="1">
    <source>
        <dbReference type="EMBL" id="OBZ80232.1"/>
    </source>
</evidence>
<dbReference type="Proteomes" id="UP000093000">
    <property type="component" value="Unassembled WGS sequence"/>
</dbReference>